<dbReference type="Proteomes" id="UP000251937">
    <property type="component" value="Unassembled WGS sequence"/>
</dbReference>
<gene>
    <name evidence="2" type="ORF">NCTC11212_02745</name>
    <name evidence="1" type="ORF">SAMN05421800_1054</name>
</gene>
<dbReference type="PANTHER" id="PTHR32011">
    <property type="entry name" value="OS08G0472400 PROTEIN"/>
    <property type="match status" value="1"/>
</dbReference>
<protein>
    <recommendedName>
        <fullName evidence="5">Knr4/Smi1-like domain-containing protein</fullName>
    </recommendedName>
</protein>
<organism evidence="2 4">
    <name type="scientific">Chryseobacterium balustinum</name>
    <dbReference type="NCBI Taxonomy" id="246"/>
    <lineage>
        <taxon>Bacteria</taxon>
        <taxon>Pseudomonadati</taxon>
        <taxon>Bacteroidota</taxon>
        <taxon>Flavobacteriia</taxon>
        <taxon>Flavobacteriales</taxon>
        <taxon>Weeksellaceae</taxon>
        <taxon>Chryseobacterium group</taxon>
        <taxon>Chryseobacterium</taxon>
    </lineage>
</organism>
<dbReference type="RefSeq" id="WP_079464771.1">
    <property type="nucleotide sequence ID" value="NZ_CP033934.1"/>
</dbReference>
<dbReference type="PANTHER" id="PTHR32011:SF2">
    <property type="entry name" value="OS08G0472400 PROTEIN"/>
    <property type="match status" value="1"/>
</dbReference>
<sequence length="290" mass="35165">MDIPENFTEFLHWIKKETEKTWSGDFCEKWIQGAKWIGMTNNQINEVEKKYSIQFTPEHREFLEILHTIDRKEIIENKDEWGDEITEYPFFYNWLEDHEEIKEKLNWPYETILRDVVGRNGVWLKSWGKRPDSEEEKTKIFTDWYNHSPTLLPLTSHRFIISNSNLKYRPILSIWGSDIIIYGWSLRTYLLNELNYHLDIWTEEYDEEDQQSYSVLNEEAKKIHDDDYKFDSNKKIPYWEELILLWNTGWKSFGLEFPSQTNSPVYPIMKTYIPDDSESNQKVFNDFKNP</sequence>
<evidence type="ECO:0000313" key="1">
    <source>
        <dbReference type="EMBL" id="SKB63967.1"/>
    </source>
</evidence>
<reference evidence="2 4" key="2">
    <citation type="submission" date="2018-06" db="EMBL/GenBank/DDBJ databases">
        <authorList>
            <consortium name="Pathogen Informatics"/>
            <person name="Doyle S."/>
        </authorList>
    </citation>
    <scope>NUCLEOTIDE SEQUENCE [LARGE SCALE GENOMIC DNA]</scope>
    <source>
        <strain evidence="2 4">NCTC11212</strain>
    </source>
</reference>
<dbReference type="AlphaFoldDB" id="A0AAX2IN63"/>
<evidence type="ECO:0000313" key="2">
    <source>
        <dbReference type="EMBL" id="SQA90842.1"/>
    </source>
</evidence>
<keyword evidence="3" id="KW-1185">Reference proteome</keyword>
<dbReference type="EMBL" id="FUZE01000005">
    <property type="protein sequence ID" value="SKB63967.1"/>
    <property type="molecule type" value="Genomic_DNA"/>
</dbReference>
<comment type="caution">
    <text evidence="2">The sequence shown here is derived from an EMBL/GenBank/DDBJ whole genome shotgun (WGS) entry which is preliminary data.</text>
</comment>
<name>A0AAX2IN63_9FLAO</name>
<accession>A0AAX2IN63</accession>
<dbReference type="KEGG" id="cbp:EB354_13655"/>
<dbReference type="Proteomes" id="UP000190669">
    <property type="component" value="Unassembled WGS sequence"/>
</dbReference>
<evidence type="ECO:0008006" key="5">
    <source>
        <dbReference type="Google" id="ProtNLM"/>
    </source>
</evidence>
<dbReference type="EMBL" id="UAVR01000013">
    <property type="protein sequence ID" value="SQA90842.1"/>
    <property type="molecule type" value="Genomic_DNA"/>
</dbReference>
<reference evidence="1 3" key="1">
    <citation type="submission" date="2017-02" db="EMBL/GenBank/DDBJ databases">
        <authorList>
            <person name="Varghese N."/>
            <person name="Submissions S."/>
        </authorList>
    </citation>
    <scope>NUCLEOTIDE SEQUENCE [LARGE SCALE GENOMIC DNA]</scope>
    <source>
        <strain evidence="1 3">DSM 16775</strain>
    </source>
</reference>
<proteinExistence type="predicted"/>
<evidence type="ECO:0000313" key="3">
    <source>
        <dbReference type="Proteomes" id="UP000190669"/>
    </source>
</evidence>
<evidence type="ECO:0000313" key="4">
    <source>
        <dbReference type="Proteomes" id="UP000251937"/>
    </source>
</evidence>